<sequence length="176" mass="19871">MDRRALIADEELIVRNSGEIPEIAYHNSLYHLSEDPEGPGLAGLSREELAALQAGVMARYREIILRDLTPANRDLAIYRGVRRAIWNWQRLGKFCRRCRLEPAGELRREIAAALVSFLENEVRETMAGLRPPSLNCTPEELRWFLVALGVENPPAPGRWLALCVAPNLYDGEDGHD</sequence>
<dbReference type="AlphaFoldDB" id="A0A7C2THV8"/>
<dbReference type="InterPro" id="IPR057148">
    <property type="entry name" value="DUF7826"/>
</dbReference>
<dbReference type="Proteomes" id="UP000885986">
    <property type="component" value="Unassembled WGS sequence"/>
</dbReference>
<organism evidence="1">
    <name type="scientific">Desulfurivibrio alkaliphilus</name>
    <dbReference type="NCBI Taxonomy" id="427923"/>
    <lineage>
        <taxon>Bacteria</taxon>
        <taxon>Pseudomonadati</taxon>
        <taxon>Thermodesulfobacteriota</taxon>
        <taxon>Desulfobulbia</taxon>
        <taxon>Desulfobulbales</taxon>
        <taxon>Desulfobulbaceae</taxon>
        <taxon>Desulfurivibrio</taxon>
    </lineage>
</organism>
<accession>A0A7C2THV8</accession>
<protein>
    <submittedName>
        <fullName evidence="1">Uncharacterized protein</fullName>
    </submittedName>
</protein>
<name>A0A7C2THV8_9BACT</name>
<evidence type="ECO:0000313" key="1">
    <source>
        <dbReference type="EMBL" id="HET98147.1"/>
    </source>
</evidence>
<reference evidence="1" key="1">
    <citation type="journal article" date="2020" name="mSystems">
        <title>Genome- and Community-Level Interaction Insights into Carbon Utilization and Element Cycling Functions of Hydrothermarchaeota in Hydrothermal Sediment.</title>
        <authorList>
            <person name="Zhou Z."/>
            <person name="Liu Y."/>
            <person name="Xu W."/>
            <person name="Pan J."/>
            <person name="Luo Z.H."/>
            <person name="Li M."/>
        </authorList>
    </citation>
    <scope>NUCLEOTIDE SEQUENCE [LARGE SCALE GENOMIC DNA]</scope>
    <source>
        <strain evidence="1">SpSt-1224</strain>
    </source>
</reference>
<comment type="caution">
    <text evidence="1">The sequence shown here is derived from an EMBL/GenBank/DDBJ whole genome shotgun (WGS) entry which is preliminary data.</text>
</comment>
<dbReference type="Pfam" id="PF25159">
    <property type="entry name" value="DUF7826"/>
    <property type="match status" value="1"/>
</dbReference>
<gene>
    <name evidence="1" type="ORF">ENN98_05575</name>
</gene>
<proteinExistence type="predicted"/>
<dbReference type="EMBL" id="DSDS01000130">
    <property type="protein sequence ID" value="HET98147.1"/>
    <property type="molecule type" value="Genomic_DNA"/>
</dbReference>